<dbReference type="Pfam" id="PF12763">
    <property type="entry name" value="EH"/>
    <property type="match status" value="3"/>
</dbReference>
<dbReference type="GO" id="GO:0016197">
    <property type="term" value="P:endosomal transport"/>
    <property type="evidence" value="ECO:0007669"/>
    <property type="project" value="TreeGrafter"/>
</dbReference>
<dbReference type="InterPro" id="IPR003903">
    <property type="entry name" value="UIM_dom"/>
</dbReference>
<accession>A0A7M5UUZ7</accession>
<feature type="compositionally biased region" description="Basic and acidic residues" evidence="5">
    <location>
        <begin position="473"/>
        <end position="503"/>
    </location>
</feature>
<keyword evidence="3" id="KW-0455">Luminescence</keyword>
<feature type="compositionally biased region" description="Low complexity" evidence="5">
    <location>
        <begin position="582"/>
        <end position="596"/>
    </location>
</feature>
<dbReference type="SUPFAM" id="SSF57997">
    <property type="entry name" value="Tropomyosin"/>
    <property type="match status" value="1"/>
</dbReference>
<proteinExistence type="inferred from homology"/>
<dbReference type="PANTHER" id="PTHR11216:SF176">
    <property type="entry name" value="EPIDERMAL GROWTH FACTOR RECEPTOR PATHWAY SUBSTRATE CLONE 15, ISOFORM A"/>
    <property type="match status" value="1"/>
</dbReference>
<dbReference type="GeneID" id="136802313"/>
<evidence type="ECO:0000259" key="6">
    <source>
        <dbReference type="PROSITE" id="PS50031"/>
    </source>
</evidence>
<feature type="compositionally biased region" description="Polar residues" evidence="5">
    <location>
        <begin position="782"/>
        <end position="801"/>
    </location>
</feature>
<feature type="domain" description="EH" evidence="6">
    <location>
        <begin position="254"/>
        <end position="343"/>
    </location>
</feature>
<dbReference type="EnsemblMetazoa" id="CLYHEMT004580.1">
    <property type="protein sequence ID" value="CLYHEMP004580.1"/>
    <property type="gene ID" value="CLYHEMG004580"/>
</dbReference>
<evidence type="ECO:0000313" key="9">
    <source>
        <dbReference type="Proteomes" id="UP000594262"/>
    </source>
</evidence>
<dbReference type="SMART" id="SM00027">
    <property type="entry name" value="EH"/>
    <property type="match status" value="3"/>
</dbReference>
<feature type="compositionally biased region" description="Low complexity" evidence="5">
    <location>
        <begin position="463"/>
        <end position="472"/>
    </location>
</feature>
<dbReference type="PROSITE" id="PS50031">
    <property type="entry name" value="EH"/>
    <property type="match status" value="3"/>
</dbReference>
<dbReference type="SMART" id="SM00054">
    <property type="entry name" value="EFh"/>
    <property type="match status" value="4"/>
</dbReference>
<evidence type="ECO:0000259" key="7">
    <source>
        <dbReference type="PROSITE" id="PS50222"/>
    </source>
</evidence>
<dbReference type="InterPro" id="IPR000261">
    <property type="entry name" value="EH_dom"/>
</dbReference>
<evidence type="ECO:0000256" key="3">
    <source>
        <dbReference type="ARBA" id="ARBA00023223"/>
    </source>
</evidence>
<feature type="compositionally biased region" description="Polar residues" evidence="5">
    <location>
        <begin position="667"/>
        <end position="680"/>
    </location>
</feature>
<dbReference type="GO" id="GO:0030132">
    <property type="term" value="C:clathrin coat of coated pit"/>
    <property type="evidence" value="ECO:0007669"/>
    <property type="project" value="TreeGrafter"/>
</dbReference>
<dbReference type="AlphaFoldDB" id="A0A7M5UUZ7"/>
<feature type="compositionally biased region" description="Low complexity" evidence="5">
    <location>
        <begin position="802"/>
        <end position="814"/>
    </location>
</feature>
<protein>
    <recommendedName>
        <fullName evidence="10">Epidermal growth factor receptor substrate 15-like 1</fullName>
    </recommendedName>
</protein>
<dbReference type="CDD" id="cd00052">
    <property type="entry name" value="EH"/>
    <property type="match status" value="3"/>
</dbReference>
<dbReference type="GO" id="GO:0006897">
    <property type="term" value="P:endocytosis"/>
    <property type="evidence" value="ECO:0007669"/>
    <property type="project" value="TreeGrafter"/>
</dbReference>
<dbReference type="OrthoDB" id="524326at2759"/>
<dbReference type="InterPro" id="IPR002048">
    <property type="entry name" value="EF_hand_dom"/>
</dbReference>
<evidence type="ECO:0000256" key="2">
    <source>
        <dbReference type="ARBA" id="ARBA00022837"/>
    </source>
</evidence>
<feature type="compositionally biased region" description="Polar residues" evidence="5">
    <location>
        <begin position="611"/>
        <end position="622"/>
    </location>
</feature>
<feature type="compositionally biased region" description="Polar residues" evidence="5">
    <location>
        <begin position="701"/>
        <end position="748"/>
    </location>
</feature>
<reference evidence="8" key="1">
    <citation type="submission" date="2021-01" db="UniProtKB">
        <authorList>
            <consortium name="EnsemblMetazoa"/>
        </authorList>
    </citation>
    <scope>IDENTIFICATION</scope>
</reference>
<evidence type="ECO:0000313" key="8">
    <source>
        <dbReference type="EnsemblMetazoa" id="CLYHEMP004580.1"/>
    </source>
</evidence>
<feature type="domain" description="EF-hand" evidence="7">
    <location>
        <begin position="253"/>
        <end position="288"/>
    </location>
</feature>
<keyword evidence="9" id="KW-1185">Reference proteome</keyword>
<feature type="compositionally biased region" description="Low complexity" evidence="5">
    <location>
        <begin position="829"/>
        <end position="840"/>
    </location>
</feature>
<evidence type="ECO:0000256" key="5">
    <source>
        <dbReference type="SAM" id="MobiDB-lite"/>
    </source>
</evidence>
<dbReference type="PANTHER" id="PTHR11216">
    <property type="entry name" value="EH DOMAIN"/>
    <property type="match status" value="1"/>
</dbReference>
<keyword evidence="4" id="KW-0599">Photoprotein</keyword>
<name>A0A7M5UUZ7_9CNID</name>
<feature type="domain" description="EH" evidence="6">
    <location>
        <begin position="126"/>
        <end position="214"/>
    </location>
</feature>
<evidence type="ECO:0000256" key="1">
    <source>
        <dbReference type="ARBA" id="ARBA00007828"/>
    </source>
</evidence>
<feature type="domain" description="EH" evidence="6">
    <location>
        <begin position="14"/>
        <end position="101"/>
    </location>
</feature>
<sequence>MAGIPPSQKIAQQHVPIYENYFRQVNASGSGKIPGIDAANFLKKSGLPEGTLHSIWEQADAGSKGFLDKQGFYVALKLISLAQSNQECHVKNLGLPAPPPNMGDSPKAPAATFGDKSSTWSISPKDKKQYDGIFDGLKPINGLLSGDKVKPVLLNSKLPVDILGLIWKLADIDEDGSLDRDEFSIAMFLVYRALASEAMPATLPFQLIPPSKKNKGGLLTTATAPMPAPTPQNESVFPSISAPQRNNWVVQPNEKAQYDVMFKKADTDNDGLVSGGEIKDILVASGLAQNFLAHIWNLCDINNTGQLNADQFSLAMYLINMKRMGNELPATLAPEMIPPSSRPQTNDDLSSVKFESTGMDFSAIKELDKITTEIEALGKEKSQLQREITETEEAIRNRRSEIENLQTELEQANKGLGILSNKKTESQKSLDSLHTEAEKFTTLLKEIQMKCEDERQLVQQLKNQLNSQQSSNKEQEQELAKARKELDSLKREESDLEAKIEKNRSHLEGMKAKTLAAKSEISQVQGRLEKLSEENSRIKDEINQITTADNGLPTLGDASSFDANRFKDVDQISQISARATAGSSPVSSISGFSVGSKVDDDENDPFKSKSDPFSTNTETDPFNSDDPFKSDPFKSVSFAEDPFAGDPFQTSNNVSGDNDPFTADPFKSSSSDKGSDTPASTGAGGGADPFGALDPFGGGAFSTSSTTKIDFPSTQSLGSKSDSSDPFGSTSNVFGPTSPTGDDSTVKTSPDPFASDPFAAKDPFASSGIKSDDPFASAAPIKTSTSSDDPFASSTTTNDPFASTATTSSQNASSDPFASAGTTTDLFASSKSDPFSSTTSGDPFASASTKSGDPFGSATSGSDPFAASSNDPFASTAGGTTTSDSNDAWFAFSAETSSTKETKNSSKPATNLSEDSQLEWAKKESEKEEEDRIRRMKELAQKEELEIALAIKQSVESSSDA</sequence>
<feature type="region of interest" description="Disordered" evidence="5">
    <location>
        <begin position="463"/>
        <end position="503"/>
    </location>
</feature>
<feature type="compositionally biased region" description="Basic and acidic residues" evidence="5">
    <location>
        <begin position="920"/>
        <end position="931"/>
    </location>
</feature>
<dbReference type="SUPFAM" id="SSF47473">
    <property type="entry name" value="EF-hand"/>
    <property type="match status" value="3"/>
</dbReference>
<evidence type="ECO:0000256" key="4">
    <source>
        <dbReference type="ARBA" id="ARBA00023262"/>
    </source>
</evidence>
<dbReference type="PROSITE" id="PS50330">
    <property type="entry name" value="UIM"/>
    <property type="match status" value="1"/>
</dbReference>
<feature type="region of interest" description="Disordered" evidence="5">
    <location>
        <begin position="576"/>
        <end position="931"/>
    </location>
</feature>
<dbReference type="GO" id="GO:0005509">
    <property type="term" value="F:calcium ion binding"/>
    <property type="evidence" value="ECO:0007669"/>
    <property type="project" value="InterPro"/>
</dbReference>
<feature type="domain" description="EF-hand" evidence="7">
    <location>
        <begin position="158"/>
        <end position="193"/>
    </location>
</feature>
<dbReference type="InterPro" id="IPR018247">
    <property type="entry name" value="EF_Hand_1_Ca_BS"/>
</dbReference>
<dbReference type="Gene3D" id="1.10.238.10">
    <property type="entry name" value="EF-hand"/>
    <property type="match status" value="3"/>
</dbReference>
<organism evidence="8 9">
    <name type="scientific">Clytia hemisphaerica</name>
    <dbReference type="NCBI Taxonomy" id="252671"/>
    <lineage>
        <taxon>Eukaryota</taxon>
        <taxon>Metazoa</taxon>
        <taxon>Cnidaria</taxon>
        <taxon>Hydrozoa</taxon>
        <taxon>Hydroidolina</taxon>
        <taxon>Leptothecata</taxon>
        <taxon>Obeliida</taxon>
        <taxon>Clytiidae</taxon>
        <taxon>Clytia</taxon>
    </lineage>
</organism>
<evidence type="ECO:0008006" key="10">
    <source>
        <dbReference type="Google" id="ProtNLM"/>
    </source>
</evidence>
<dbReference type="PROSITE" id="PS50222">
    <property type="entry name" value="EF_HAND_2"/>
    <property type="match status" value="2"/>
</dbReference>
<dbReference type="InterPro" id="IPR011992">
    <property type="entry name" value="EF-hand-dom_pair"/>
</dbReference>
<feature type="compositionally biased region" description="Low complexity" evidence="5">
    <location>
        <begin position="874"/>
        <end position="883"/>
    </location>
</feature>
<dbReference type="Proteomes" id="UP000594262">
    <property type="component" value="Unplaced"/>
</dbReference>
<dbReference type="RefSeq" id="XP_066915132.1">
    <property type="nucleotide sequence ID" value="XM_067059031.1"/>
</dbReference>
<dbReference type="GO" id="GO:0008218">
    <property type="term" value="P:bioluminescence"/>
    <property type="evidence" value="ECO:0007669"/>
    <property type="project" value="UniProtKB-KW"/>
</dbReference>
<keyword evidence="2" id="KW-0106">Calcium</keyword>
<dbReference type="Gene3D" id="1.10.287.1490">
    <property type="match status" value="1"/>
</dbReference>
<comment type="similarity">
    <text evidence="1">Belongs to the aequorin family.</text>
</comment>
<feature type="compositionally biased region" description="Polar residues" evidence="5">
    <location>
        <begin position="846"/>
        <end position="873"/>
    </location>
</feature>
<dbReference type="PROSITE" id="PS00018">
    <property type="entry name" value="EF_HAND_1"/>
    <property type="match status" value="2"/>
</dbReference>